<accession>A0AAD7B1E1</accession>
<reference evidence="1" key="1">
    <citation type="submission" date="2023-03" db="EMBL/GenBank/DDBJ databases">
        <title>Massive genome expansion in bonnet fungi (Mycena s.s.) driven by repeated elements and novel gene families across ecological guilds.</title>
        <authorList>
            <consortium name="Lawrence Berkeley National Laboratory"/>
            <person name="Harder C.B."/>
            <person name="Miyauchi S."/>
            <person name="Viragh M."/>
            <person name="Kuo A."/>
            <person name="Thoen E."/>
            <person name="Andreopoulos B."/>
            <person name="Lu D."/>
            <person name="Skrede I."/>
            <person name="Drula E."/>
            <person name="Henrissat B."/>
            <person name="Morin E."/>
            <person name="Kohler A."/>
            <person name="Barry K."/>
            <person name="LaButti K."/>
            <person name="Morin E."/>
            <person name="Salamov A."/>
            <person name="Lipzen A."/>
            <person name="Mereny Z."/>
            <person name="Hegedus B."/>
            <person name="Baldrian P."/>
            <person name="Stursova M."/>
            <person name="Weitz H."/>
            <person name="Taylor A."/>
            <person name="Grigoriev I.V."/>
            <person name="Nagy L.G."/>
            <person name="Martin F."/>
            <person name="Kauserud H."/>
        </authorList>
    </citation>
    <scope>NUCLEOTIDE SEQUENCE</scope>
    <source>
        <strain evidence="1">9284</strain>
    </source>
</reference>
<protein>
    <submittedName>
        <fullName evidence="1">Uncharacterized protein</fullName>
    </submittedName>
</protein>
<sequence length="524" mass="59633">MLPDEIISEVLSPALKVSDELFCDTSPVSPFSSYSQSTSIYLLVCKDWLRVATPLLYHVVVLRSKSQANALQTAMKSNPDLGRFVKKLRLEGGYGAAMHTILKSAPNITDLFLTLSIWTPDSTIGLCKGLPLIDPHRVILVDGSFTPPKNNKRRRCERLCWHASVLGRICGYSAIHMGPQMREGMLLSSYFYNIPSFISKLCTTPSLKVLQFQNSFNVERVINEDSKLQKLARYSWSETKDSPVELDISPPLNPRFVPMEFASKETRHVVWMRVLFFAMYVEELRSPSFPCRPTSAHPSRLPILSVSKYFNRIGLPYLWESVHLTYSSASGMRARLEQRPDLASFILRVYYDIEYVASQAEFDSDSSNYYYYQQVKRHSASVGMQFAWKCRTAGHSLRELSISLRCSSFSIDLLEPFTALRFLDLAISCLATRMNLWRMPCRRSNVLEQVHTLRTSGPQLLEFFANINFGSLHTVELPTYLKDSTALLTELITKHGAKLRHLALHTTLWKPNRLDLSSCPISSN</sequence>
<evidence type="ECO:0000313" key="1">
    <source>
        <dbReference type="EMBL" id="KAJ7606642.1"/>
    </source>
</evidence>
<keyword evidence="2" id="KW-1185">Reference proteome</keyword>
<gene>
    <name evidence="1" type="ORF">FB45DRAFT_438004</name>
</gene>
<dbReference type="EMBL" id="JARKIF010000055">
    <property type="protein sequence ID" value="KAJ7606642.1"/>
    <property type="molecule type" value="Genomic_DNA"/>
</dbReference>
<dbReference type="AlphaFoldDB" id="A0AAD7B1E1"/>
<comment type="caution">
    <text evidence="1">The sequence shown here is derived from an EMBL/GenBank/DDBJ whole genome shotgun (WGS) entry which is preliminary data.</text>
</comment>
<organism evidence="1 2">
    <name type="scientific">Roridomyces roridus</name>
    <dbReference type="NCBI Taxonomy" id="1738132"/>
    <lineage>
        <taxon>Eukaryota</taxon>
        <taxon>Fungi</taxon>
        <taxon>Dikarya</taxon>
        <taxon>Basidiomycota</taxon>
        <taxon>Agaricomycotina</taxon>
        <taxon>Agaricomycetes</taxon>
        <taxon>Agaricomycetidae</taxon>
        <taxon>Agaricales</taxon>
        <taxon>Marasmiineae</taxon>
        <taxon>Mycenaceae</taxon>
        <taxon>Roridomyces</taxon>
    </lineage>
</organism>
<dbReference type="Proteomes" id="UP001221142">
    <property type="component" value="Unassembled WGS sequence"/>
</dbReference>
<evidence type="ECO:0000313" key="2">
    <source>
        <dbReference type="Proteomes" id="UP001221142"/>
    </source>
</evidence>
<proteinExistence type="predicted"/>
<name>A0AAD7B1E1_9AGAR</name>